<dbReference type="RefSeq" id="WP_377007873.1">
    <property type="nucleotide sequence ID" value="NZ_JBHSLV010000018.1"/>
</dbReference>
<sequence>MAERSDIKDLIEKAYAARVKGDLDALMDYFHPDCRFQLMGAAEREAICRPLEGCVAVRGQMAEFIGAFTFSNFETLDVVVEGDRAAYHWRADVTFVPTGRTETFQTLDLLSFEDGKVRSLAQFTDTAGVARLTAAAAN</sequence>
<dbReference type="SUPFAM" id="SSF54427">
    <property type="entry name" value="NTF2-like"/>
    <property type="match status" value="1"/>
</dbReference>
<protein>
    <submittedName>
        <fullName evidence="2">Nuclear transport factor 2 family protein</fullName>
    </submittedName>
</protein>
<evidence type="ECO:0000259" key="1">
    <source>
        <dbReference type="Pfam" id="PF12680"/>
    </source>
</evidence>
<evidence type="ECO:0000313" key="2">
    <source>
        <dbReference type="EMBL" id="MFC5392980.1"/>
    </source>
</evidence>
<keyword evidence="3" id="KW-1185">Reference proteome</keyword>
<accession>A0ABW0H6Y4</accession>
<feature type="domain" description="SnoaL-like" evidence="1">
    <location>
        <begin position="12"/>
        <end position="118"/>
    </location>
</feature>
<dbReference type="Gene3D" id="3.10.450.50">
    <property type="match status" value="1"/>
</dbReference>
<dbReference type="Proteomes" id="UP001596104">
    <property type="component" value="Unassembled WGS sequence"/>
</dbReference>
<reference evidence="3" key="1">
    <citation type="journal article" date="2019" name="Int. J. Syst. Evol. Microbiol.">
        <title>The Global Catalogue of Microorganisms (GCM) 10K type strain sequencing project: providing services to taxonomists for standard genome sequencing and annotation.</title>
        <authorList>
            <consortium name="The Broad Institute Genomics Platform"/>
            <consortium name="The Broad Institute Genome Sequencing Center for Infectious Disease"/>
            <person name="Wu L."/>
            <person name="Ma J."/>
        </authorList>
    </citation>
    <scope>NUCLEOTIDE SEQUENCE [LARGE SCALE GENOMIC DNA]</scope>
    <source>
        <strain evidence="3">CGMCC 1.16326</strain>
    </source>
</reference>
<name>A0ABW0H6Y4_9HYPH</name>
<dbReference type="InterPro" id="IPR037401">
    <property type="entry name" value="SnoaL-like"/>
</dbReference>
<dbReference type="EMBL" id="JBHSLV010000018">
    <property type="protein sequence ID" value="MFC5392980.1"/>
    <property type="molecule type" value="Genomic_DNA"/>
</dbReference>
<comment type="caution">
    <text evidence="2">The sequence shown here is derived from an EMBL/GenBank/DDBJ whole genome shotgun (WGS) entry which is preliminary data.</text>
</comment>
<organism evidence="2 3">
    <name type="scientific">Bosea vestrisii</name>
    <dbReference type="NCBI Taxonomy" id="151416"/>
    <lineage>
        <taxon>Bacteria</taxon>
        <taxon>Pseudomonadati</taxon>
        <taxon>Pseudomonadota</taxon>
        <taxon>Alphaproteobacteria</taxon>
        <taxon>Hyphomicrobiales</taxon>
        <taxon>Boseaceae</taxon>
        <taxon>Bosea</taxon>
    </lineage>
</organism>
<proteinExistence type="predicted"/>
<gene>
    <name evidence="2" type="ORF">ACFPPC_10080</name>
</gene>
<dbReference type="InterPro" id="IPR032710">
    <property type="entry name" value="NTF2-like_dom_sf"/>
</dbReference>
<dbReference type="Pfam" id="PF12680">
    <property type="entry name" value="SnoaL_2"/>
    <property type="match status" value="1"/>
</dbReference>
<evidence type="ECO:0000313" key="3">
    <source>
        <dbReference type="Proteomes" id="UP001596104"/>
    </source>
</evidence>